<sequence>MEKYFFEIEIKEVLCRVVKIKAKSYEDALLKIEQKYKTCEIVLDYNDFVEVSFKDINKVLKII</sequence>
<evidence type="ECO:0000259" key="1">
    <source>
        <dbReference type="Pfam" id="PF14207"/>
    </source>
</evidence>
<protein>
    <recommendedName>
        <fullName evidence="1">DpnD/PcfM-like C-terminal domain-containing protein</fullName>
    </recommendedName>
</protein>
<dbReference type="AlphaFoldDB" id="A0A1V5ZHW9"/>
<proteinExistence type="predicted"/>
<comment type="caution">
    <text evidence="2">The sequence shown here is derived from an EMBL/GenBank/DDBJ whole genome shotgun (WGS) entry which is preliminary data.</text>
</comment>
<dbReference type="InterPro" id="IPR025575">
    <property type="entry name" value="DpnD/PcfM_C"/>
</dbReference>
<dbReference type="Pfam" id="PF14207">
    <property type="entry name" value="DpnD-PcfM"/>
    <property type="match status" value="1"/>
</dbReference>
<gene>
    <name evidence="2" type="ORF">BWY04_01534</name>
</gene>
<reference evidence="2" key="1">
    <citation type="submission" date="2017-02" db="EMBL/GenBank/DDBJ databases">
        <title>Delving into the versatile metabolic prowess of the omnipresent phylum Bacteroidetes.</title>
        <authorList>
            <person name="Nobu M.K."/>
            <person name="Mei R."/>
            <person name="Narihiro T."/>
            <person name="Kuroda K."/>
            <person name="Liu W.-T."/>
        </authorList>
    </citation>
    <scope>NUCLEOTIDE SEQUENCE</scope>
    <source>
        <strain evidence="2">ADurb.Bin160</strain>
    </source>
</reference>
<accession>A0A1V5ZHW9</accession>
<evidence type="ECO:0000313" key="2">
    <source>
        <dbReference type="EMBL" id="OQB39719.1"/>
    </source>
</evidence>
<organism evidence="2">
    <name type="scientific">candidate division CPR1 bacterium ADurb.Bin160</name>
    <dbReference type="NCBI Taxonomy" id="1852826"/>
    <lineage>
        <taxon>Bacteria</taxon>
        <taxon>candidate division CPR1</taxon>
    </lineage>
</organism>
<dbReference type="EMBL" id="MWDB01000079">
    <property type="protein sequence ID" value="OQB39719.1"/>
    <property type="molecule type" value="Genomic_DNA"/>
</dbReference>
<dbReference type="Proteomes" id="UP000485621">
    <property type="component" value="Unassembled WGS sequence"/>
</dbReference>
<feature type="domain" description="DpnD/PcfM-like C-terminal" evidence="1">
    <location>
        <begin position="7"/>
        <end position="49"/>
    </location>
</feature>
<name>A0A1V5ZHW9_9BACT</name>